<name>A0A183UIV7_TOXCA</name>
<dbReference type="PROSITE" id="PS50092">
    <property type="entry name" value="TSP1"/>
    <property type="match status" value="1"/>
</dbReference>
<evidence type="ECO:0000313" key="5">
    <source>
        <dbReference type="WBParaSite" id="TCNE_0000842701-mRNA-1"/>
    </source>
</evidence>
<evidence type="ECO:0000313" key="4">
    <source>
        <dbReference type="Proteomes" id="UP000050794"/>
    </source>
</evidence>
<evidence type="ECO:0000256" key="1">
    <source>
        <dbReference type="SAM" id="MobiDB-lite"/>
    </source>
</evidence>
<dbReference type="EMBL" id="UYWY01019904">
    <property type="protein sequence ID" value="VDM39748.1"/>
    <property type="molecule type" value="Genomic_DNA"/>
</dbReference>
<reference evidence="3 4" key="2">
    <citation type="submission" date="2018-11" db="EMBL/GenBank/DDBJ databases">
        <authorList>
            <consortium name="Pathogen Informatics"/>
        </authorList>
    </citation>
    <scope>NUCLEOTIDE SEQUENCE [LARGE SCALE GENOMIC DNA]</scope>
</reference>
<sequence length="227" mass="25564">MGDGRTELVTSTTLMADNDNVPIDLKSPAEPSKAALEKKTDSGKPDVKAGPHTDQRTVLGNPRLKTFALINTVLITIILLLVLALISFAAYLTHLKIQIARRSTQRSNPCMFRWSEWGACSASCKSGSEEPYRTRTVLLNSIVRPRGNHSECPDTLKDMVDTVKFRCPENLSSYSNWTRCFYWNVAVGPDSGCYRMRVLPRSDQLIYIDTTELYQNCSEEECYNLPF</sequence>
<dbReference type="Gene3D" id="2.20.100.10">
    <property type="entry name" value="Thrombospondin type-1 (TSP1) repeat"/>
    <property type="match status" value="1"/>
</dbReference>
<reference evidence="5" key="1">
    <citation type="submission" date="2016-06" db="UniProtKB">
        <authorList>
            <consortium name="WormBaseParasite"/>
        </authorList>
    </citation>
    <scope>IDENTIFICATION</scope>
</reference>
<dbReference type="WBParaSite" id="TCNE_0000842701-mRNA-1">
    <property type="protein sequence ID" value="TCNE_0000842701-mRNA-1"/>
    <property type="gene ID" value="TCNE_0000842701"/>
</dbReference>
<feature type="compositionally biased region" description="Basic and acidic residues" evidence="1">
    <location>
        <begin position="35"/>
        <end position="55"/>
    </location>
</feature>
<accession>A0A183UIV7</accession>
<keyword evidence="2" id="KW-0472">Membrane</keyword>
<proteinExistence type="predicted"/>
<dbReference type="SMART" id="SM00209">
    <property type="entry name" value="TSP1"/>
    <property type="match status" value="1"/>
</dbReference>
<keyword evidence="4" id="KW-1185">Reference proteome</keyword>
<keyword evidence="2" id="KW-0812">Transmembrane</keyword>
<gene>
    <name evidence="3" type="ORF">TCNE_LOCUS8427</name>
</gene>
<evidence type="ECO:0000256" key="2">
    <source>
        <dbReference type="SAM" id="Phobius"/>
    </source>
</evidence>
<feature type="transmembrane region" description="Helical" evidence="2">
    <location>
        <begin position="68"/>
        <end position="92"/>
    </location>
</feature>
<dbReference type="SUPFAM" id="SSF82895">
    <property type="entry name" value="TSP-1 type 1 repeat"/>
    <property type="match status" value="1"/>
</dbReference>
<dbReference type="InterPro" id="IPR000884">
    <property type="entry name" value="TSP1_rpt"/>
</dbReference>
<dbReference type="AlphaFoldDB" id="A0A183UIV7"/>
<keyword evidence="2" id="KW-1133">Transmembrane helix</keyword>
<dbReference type="InterPro" id="IPR036383">
    <property type="entry name" value="TSP1_rpt_sf"/>
</dbReference>
<feature type="region of interest" description="Disordered" evidence="1">
    <location>
        <begin position="19"/>
        <end position="55"/>
    </location>
</feature>
<protein>
    <submittedName>
        <fullName evidence="5">TSP1_CCN domain-containing protein</fullName>
    </submittedName>
</protein>
<evidence type="ECO:0000313" key="3">
    <source>
        <dbReference type="EMBL" id="VDM39748.1"/>
    </source>
</evidence>
<dbReference type="Proteomes" id="UP000050794">
    <property type="component" value="Unassembled WGS sequence"/>
</dbReference>
<organism evidence="4 5">
    <name type="scientific">Toxocara canis</name>
    <name type="common">Canine roundworm</name>
    <dbReference type="NCBI Taxonomy" id="6265"/>
    <lineage>
        <taxon>Eukaryota</taxon>
        <taxon>Metazoa</taxon>
        <taxon>Ecdysozoa</taxon>
        <taxon>Nematoda</taxon>
        <taxon>Chromadorea</taxon>
        <taxon>Rhabditida</taxon>
        <taxon>Spirurina</taxon>
        <taxon>Ascaridomorpha</taxon>
        <taxon>Ascaridoidea</taxon>
        <taxon>Toxocaridae</taxon>
        <taxon>Toxocara</taxon>
    </lineage>
</organism>